<evidence type="ECO:0000256" key="6">
    <source>
        <dbReference type="SAM" id="Phobius"/>
    </source>
</evidence>
<dbReference type="PANTHER" id="PTHR12668:SF43">
    <property type="entry name" value="TRANSMEMBRANE PROTEIN 14 HOMOLOG"/>
    <property type="match status" value="1"/>
</dbReference>
<feature type="transmembrane region" description="Helical" evidence="6">
    <location>
        <begin position="81"/>
        <end position="102"/>
    </location>
</feature>
<protein>
    <submittedName>
        <fullName evidence="7">TMEM14C</fullName>
    </submittedName>
</protein>
<evidence type="ECO:0000256" key="5">
    <source>
        <dbReference type="ARBA" id="ARBA00023136"/>
    </source>
</evidence>
<feature type="transmembrane region" description="Helical" evidence="6">
    <location>
        <begin position="52"/>
        <end position="69"/>
    </location>
</feature>
<evidence type="ECO:0000313" key="8">
    <source>
        <dbReference type="Proteomes" id="UP000593567"/>
    </source>
</evidence>
<gene>
    <name evidence="7" type="ORF">EB796_007413</name>
</gene>
<accession>A0A7J7K9J2</accession>
<dbReference type="GO" id="GO:0031966">
    <property type="term" value="C:mitochondrial membrane"/>
    <property type="evidence" value="ECO:0007669"/>
    <property type="project" value="TreeGrafter"/>
</dbReference>
<evidence type="ECO:0000256" key="2">
    <source>
        <dbReference type="ARBA" id="ARBA00007590"/>
    </source>
</evidence>
<feature type="transmembrane region" description="Helical" evidence="6">
    <location>
        <begin position="6"/>
        <end position="21"/>
    </location>
</feature>
<dbReference type="AlphaFoldDB" id="A0A7J7K9J2"/>
<proteinExistence type="inferred from homology"/>
<dbReference type="EMBL" id="VXIV02001112">
    <property type="protein sequence ID" value="KAF6034278.1"/>
    <property type="molecule type" value="Genomic_DNA"/>
</dbReference>
<keyword evidence="3 6" id="KW-0812">Transmembrane</keyword>
<organism evidence="7 8">
    <name type="scientific">Bugula neritina</name>
    <name type="common">Brown bryozoan</name>
    <name type="synonym">Sertularia neritina</name>
    <dbReference type="NCBI Taxonomy" id="10212"/>
    <lineage>
        <taxon>Eukaryota</taxon>
        <taxon>Metazoa</taxon>
        <taxon>Spiralia</taxon>
        <taxon>Lophotrochozoa</taxon>
        <taxon>Bryozoa</taxon>
        <taxon>Gymnolaemata</taxon>
        <taxon>Cheilostomatida</taxon>
        <taxon>Flustrina</taxon>
        <taxon>Buguloidea</taxon>
        <taxon>Bugulidae</taxon>
        <taxon>Bugula</taxon>
    </lineage>
</organism>
<comment type="subcellular location">
    <subcellularLocation>
        <location evidence="1">Membrane</location>
    </subcellularLocation>
</comment>
<keyword evidence="5 6" id="KW-0472">Membrane</keyword>
<dbReference type="GO" id="GO:0070453">
    <property type="term" value="P:regulation of heme biosynthetic process"/>
    <property type="evidence" value="ECO:0007669"/>
    <property type="project" value="TreeGrafter"/>
</dbReference>
<name>A0A7J7K9J2_BUGNE</name>
<dbReference type="Gene3D" id="1.10.10.1740">
    <property type="entry name" value="Transmembrane protein 14-like"/>
    <property type="match status" value="1"/>
</dbReference>
<reference evidence="7" key="1">
    <citation type="submission" date="2020-06" db="EMBL/GenBank/DDBJ databases">
        <title>Draft genome of Bugula neritina, a colonial animal packing powerful symbionts and potential medicines.</title>
        <authorList>
            <person name="Rayko M."/>
        </authorList>
    </citation>
    <scope>NUCLEOTIDE SEQUENCE [LARGE SCALE GENOMIC DNA]</scope>
    <source>
        <strain evidence="7">Kwan_BN1</strain>
    </source>
</reference>
<feature type="transmembrane region" description="Helical" evidence="6">
    <location>
        <begin position="28"/>
        <end position="46"/>
    </location>
</feature>
<sequence>MDKLHVAYALAIAAGGLAGYIKAGSIPSLAAGVSFGVVVLVGTYLVSIQQPLGQILVIGTAVALTFVMGKRFMNSGKVMPAGVVTLLSLLVLLRFAYVKLLVSSTSSFSSLSYDLSSNLSYQNQNESSVHICINLRIALLL</sequence>
<evidence type="ECO:0000256" key="4">
    <source>
        <dbReference type="ARBA" id="ARBA00022989"/>
    </source>
</evidence>
<evidence type="ECO:0000256" key="3">
    <source>
        <dbReference type="ARBA" id="ARBA00022692"/>
    </source>
</evidence>
<comment type="caution">
    <text evidence="7">The sequence shown here is derived from an EMBL/GenBank/DDBJ whole genome shotgun (WGS) entry which is preliminary data.</text>
</comment>
<dbReference type="OrthoDB" id="5620at2759"/>
<keyword evidence="4 6" id="KW-1133">Transmembrane helix</keyword>
<dbReference type="PANTHER" id="PTHR12668">
    <property type="entry name" value="TRANSMEMBRANE PROTEIN 14, 15"/>
    <property type="match status" value="1"/>
</dbReference>
<dbReference type="Proteomes" id="UP000593567">
    <property type="component" value="Unassembled WGS sequence"/>
</dbReference>
<dbReference type="Pfam" id="PF03647">
    <property type="entry name" value="Tmemb_14"/>
    <property type="match status" value="1"/>
</dbReference>
<dbReference type="InterPro" id="IPR044890">
    <property type="entry name" value="TMEM14_sf"/>
</dbReference>
<comment type="similarity">
    <text evidence="2">Belongs to the TMEM14 family.</text>
</comment>
<dbReference type="InterPro" id="IPR005349">
    <property type="entry name" value="TMEM14"/>
</dbReference>
<keyword evidence="8" id="KW-1185">Reference proteome</keyword>
<evidence type="ECO:0000256" key="1">
    <source>
        <dbReference type="ARBA" id="ARBA00004370"/>
    </source>
</evidence>
<evidence type="ECO:0000313" key="7">
    <source>
        <dbReference type="EMBL" id="KAF6034278.1"/>
    </source>
</evidence>